<evidence type="ECO:0000256" key="7">
    <source>
        <dbReference type="SAM" id="MobiDB-lite"/>
    </source>
</evidence>
<dbReference type="RefSeq" id="XP_019622435.1">
    <property type="nucleotide sequence ID" value="XM_019766876.1"/>
</dbReference>
<protein>
    <submittedName>
        <fullName evidence="10">Uncharacterized protein LOC109468584 isoform X1</fullName>
    </submittedName>
    <submittedName>
        <fullName evidence="11">Uncharacterized protein LOC109468584 isoform X2</fullName>
    </submittedName>
</protein>
<evidence type="ECO:0000256" key="3">
    <source>
        <dbReference type="ARBA" id="ARBA00022771"/>
    </source>
</evidence>
<accession>A0A6P4Y0M0</accession>
<comment type="cofactor">
    <cofactor evidence="1">
        <name>a divalent metal cation</name>
        <dbReference type="ChEBI" id="CHEBI:60240"/>
    </cofactor>
</comment>
<evidence type="ECO:0000256" key="5">
    <source>
        <dbReference type="ARBA" id="ARBA00023125"/>
    </source>
</evidence>
<dbReference type="InterPro" id="IPR027806">
    <property type="entry name" value="HARBI1_dom"/>
</dbReference>
<dbReference type="Pfam" id="PF05485">
    <property type="entry name" value="THAP"/>
    <property type="match status" value="1"/>
</dbReference>
<dbReference type="KEGG" id="bbel:109468584"/>
<dbReference type="GO" id="GO:0008270">
    <property type="term" value="F:zinc ion binding"/>
    <property type="evidence" value="ECO:0007669"/>
    <property type="project" value="UniProtKB-KW"/>
</dbReference>
<evidence type="ECO:0000313" key="10">
    <source>
        <dbReference type="RefSeq" id="XP_019622435.1"/>
    </source>
</evidence>
<dbReference type="PROSITE" id="PS50950">
    <property type="entry name" value="ZF_THAP"/>
    <property type="match status" value="1"/>
</dbReference>
<dbReference type="Proteomes" id="UP000515135">
    <property type="component" value="Unplaced"/>
</dbReference>
<feature type="compositionally biased region" description="Low complexity" evidence="7">
    <location>
        <begin position="222"/>
        <end position="238"/>
    </location>
</feature>
<dbReference type="PANTHER" id="PTHR23080">
    <property type="entry name" value="THAP DOMAIN PROTEIN"/>
    <property type="match status" value="1"/>
</dbReference>
<feature type="region of interest" description="Disordered" evidence="7">
    <location>
        <begin position="222"/>
        <end position="241"/>
    </location>
</feature>
<dbReference type="InterPro" id="IPR006612">
    <property type="entry name" value="THAP_Znf"/>
</dbReference>
<gene>
    <name evidence="10 11" type="primary">LOC109468584</name>
</gene>
<dbReference type="PANTHER" id="PTHR23080:SF144">
    <property type="entry name" value="SPINDLE AND KINETOCHORE ASSOCIATED COMPLEX SUBUNIT 3"/>
    <property type="match status" value="1"/>
</dbReference>
<dbReference type="InterPro" id="IPR027805">
    <property type="entry name" value="Transposase_HTH_dom"/>
</dbReference>
<evidence type="ECO:0000256" key="6">
    <source>
        <dbReference type="PROSITE-ProRule" id="PRU00309"/>
    </source>
</evidence>
<keyword evidence="2" id="KW-0479">Metal-binding</keyword>
<keyword evidence="4" id="KW-0862">Zinc</keyword>
<feature type="compositionally biased region" description="Basic and acidic residues" evidence="7">
    <location>
        <begin position="98"/>
        <end position="124"/>
    </location>
</feature>
<dbReference type="GO" id="GO:0003677">
    <property type="term" value="F:DNA binding"/>
    <property type="evidence" value="ECO:0007669"/>
    <property type="project" value="UniProtKB-UniRule"/>
</dbReference>
<sequence>MPTCIVVGCGTRTGKGQEAVRLFRVPRVITNQGEYVQELTSTRRRKWISAISRADLTEMKLECERVCNKHFVSGQPSKHWERFNVDWVPTLNLGHSKIKQESGKGAERAERTAQRRKRREESAKAEATVSKVKRVKEPGQCVSETFLELENATSTSVASNDPVHDNCFSESEACEPELEDCFDVYAPASTMEVEGTPTDLQQCEGQATKDDQTCITSHHVVTQTSSTSSSTKEPSSTTDNCTQTSEFDYLFKETKVQPFTEEYFTNCRDSDDRVRFYTGLPSFDTLKTVFDFVAPHVSRRTQTLTPFQEFVMVLMKLRLNVPQQDLAYRFDISQPTVSRIFLSWMTVMDIRLSPLLRWPAREDIMHTMPACFKATFGSKVTIIIDCFEVFVERSSNIRARGQTFSNYKHHNTVKVLVGIVPQGSICFVSCAWGGRTSDKHLTEQSGLLDKLSPGDFVMADRGFTIQDSLAIHQVQLAMPAFTRGGKQLNPVDIERTREIANVRIHVERVIGQVKQKYKILQETLQIHYVSSAEGVTKPMADKMIRVCCALCNLCPPIVPFT</sequence>
<dbReference type="Pfam" id="PF13359">
    <property type="entry name" value="DDE_Tnp_4"/>
    <property type="match status" value="1"/>
</dbReference>
<evidence type="ECO:0000313" key="9">
    <source>
        <dbReference type="Proteomes" id="UP000515135"/>
    </source>
</evidence>
<dbReference type="AlphaFoldDB" id="A0A6P4Y0M0"/>
<evidence type="ECO:0000256" key="4">
    <source>
        <dbReference type="ARBA" id="ARBA00022833"/>
    </source>
</evidence>
<evidence type="ECO:0000313" key="11">
    <source>
        <dbReference type="RefSeq" id="XP_019622436.1"/>
    </source>
</evidence>
<evidence type="ECO:0000256" key="2">
    <source>
        <dbReference type="ARBA" id="ARBA00022723"/>
    </source>
</evidence>
<dbReference type="OrthoDB" id="7331812at2759"/>
<keyword evidence="5 6" id="KW-0238">DNA-binding</keyword>
<evidence type="ECO:0000259" key="8">
    <source>
        <dbReference type="PROSITE" id="PS50950"/>
    </source>
</evidence>
<reference evidence="10 11" key="1">
    <citation type="submission" date="2025-04" db="UniProtKB">
        <authorList>
            <consortium name="RefSeq"/>
        </authorList>
    </citation>
    <scope>IDENTIFICATION</scope>
    <source>
        <tissue evidence="10 11">Gonad</tissue>
    </source>
</reference>
<dbReference type="GeneID" id="109468584"/>
<keyword evidence="9" id="KW-1185">Reference proteome</keyword>
<organism evidence="9 10">
    <name type="scientific">Branchiostoma belcheri</name>
    <name type="common">Amphioxus</name>
    <dbReference type="NCBI Taxonomy" id="7741"/>
    <lineage>
        <taxon>Eukaryota</taxon>
        <taxon>Metazoa</taxon>
        <taxon>Chordata</taxon>
        <taxon>Cephalochordata</taxon>
        <taxon>Leptocardii</taxon>
        <taxon>Amphioxiformes</taxon>
        <taxon>Branchiostomatidae</taxon>
        <taxon>Branchiostoma</taxon>
    </lineage>
</organism>
<dbReference type="Pfam" id="PF13613">
    <property type="entry name" value="HTH_Tnp_4"/>
    <property type="match status" value="1"/>
</dbReference>
<evidence type="ECO:0000256" key="1">
    <source>
        <dbReference type="ARBA" id="ARBA00001968"/>
    </source>
</evidence>
<dbReference type="SMART" id="SM00980">
    <property type="entry name" value="THAP"/>
    <property type="match status" value="1"/>
</dbReference>
<feature type="domain" description="THAP-type" evidence="8">
    <location>
        <begin position="1"/>
        <end position="92"/>
    </location>
</feature>
<feature type="region of interest" description="Disordered" evidence="7">
    <location>
        <begin position="96"/>
        <end position="126"/>
    </location>
</feature>
<dbReference type="SUPFAM" id="SSF57716">
    <property type="entry name" value="Glucocorticoid receptor-like (DNA-binding domain)"/>
    <property type="match status" value="1"/>
</dbReference>
<proteinExistence type="predicted"/>
<keyword evidence="3 6" id="KW-0863">Zinc-finger</keyword>
<name>A0A6P4Y0M0_BRABE</name>
<dbReference type="RefSeq" id="XP_019622436.1">
    <property type="nucleotide sequence ID" value="XM_019766877.1"/>
</dbReference>